<dbReference type="Proteomes" id="UP000013251">
    <property type="component" value="Unassembled WGS sequence"/>
</dbReference>
<dbReference type="AlphaFoldDB" id="N9EV86"/>
<evidence type="ECO:0000313" key="1">
    <source>
        <dbReference type="EMBL" id="ENV96645.1"/>
    </source>
</evidence>
<dbReference type="EMBL" id="APQG01000024">
    <property type="protein sequence ID" value="ENV96645.1"/>
    <property type="molecule type" value="Genomic_DNA"/>
</dbReference>
<comment type="caution">
    <text evidence="1">The sequence shown here is derived from an EMBL/GenBank/DDBJ whole genome shotgun (WGS) entry which is preliminary data.</text>
</comment>
<accession>N9EV86</accession>
<protein>
    <submittedName>
        <fullName evidence="1">Uncharacterized protein</fullName>
    </submittedName>
</protein>
<organism evidence="1 2">
    <name type="scientific">Acinetobacter bereziniae LMG 1003 = CIP 70.12</name>
    <dbReference type="NCBI Taxonomy" id="981324"/>
    <lineage>
        <taxon>Bacteria</taxon>
        <taxon>Pseudomonadati</taxon>
        <taxon>Pseudomonadota</taxon>
        <taxon>Gammaproteobacteria</taxon>
        <taxon>Moraxellales</taxon>
        <taxon>Moraxellaceae</taxon>
        <taxon>Acinetobacter</taxon>
    </lineage>
</organism>
<keyword evidence="2" id="KW-1185">Reference proteome</keyword>
<gene>
    <name evidence="1" type="ORF">F938_02049</name>
</gene>
<dbReference type="HOGENOM" id="CLU_3354011_0_0_6"/>
<name>N9EV86_ACIBZ</name>
<reference evidence="1 2" key="1">
    <citation type="submission" date="2013-02" db="EMBL/GenBank/DDBJ databases">
        <title>The Genome Sequence of Acinetobacter bereziniae CIP 70.12.</title>
        <authorList>
            <consortium name="The Broad Institute Genome Sequencing Platform"/>
            <consortium name="The Broad Institute Genome Sequencing Center for Infectious Disease"/>
            <person name="Cerqueira G."/>
            <person name="Feldgarden M."/>
            <person name="Courvalin P."/>
            <person name="Perichon B."/>
            <person name="Grillot-Courvalin C."/>
            <person name="Clermont D."/>
            <person name="Rocha E."/>
            <person name="Yoon E.-J."/>
            <person name="Nemec A."/>
            <person name="Walker B."/>
            <person name="Young S.K."/>
            <person name="Zeng Q."/>
            <person name="Gargeya S."/>
            <person name="Fitzgerald M."/>
            <person name="Haas B."/>
            <person name="Abouelleil A."/>
            <person name="Alvarado L."/>
            <person name="Arachchi H.M."/>
            <person name="Berlin A.M."/>
            <person name="Chapman S.B."/>
            <person name="Dewar J."/>
            <person name="Goldberg J."/>
            <person name="Griggs A."/>
            <person name="Gujja S."/>
            <person name="Hansen M."/>
            <person name="Howarth C."/>
            <person name="Imamovic A."/>
            <person name="Larimer J."/>
            <person name="McCowan C."/>
            <person name="Murphy C."/>
            <person name="Neiman D."/>
            <person name="Pearson M."/>
            <person name="Priest M."/>
            <person name="Roberts A."/>
            <person name="Saif S."/>
            <person name="Shea T."/>
            <person name="Sisk P."/>
            <person name="Sykes S."/>
            <person name="Wortman J."/>
            <person name="Nusbaum C."/>
            <person name="Birren B."/>
        </authorList>
    </citation>
    <scope>NUCLEOTIDE SEQUENCE [LARGE SCALE GENOMIC DNA]</scope>
    <source>
        <strain evidence="1 2">CIP 70.12</strain>
    </source>
</reference>
<evidence type="ECO:0000313" key="2">
    <source>
        <dbReference type="Proteomes" id="UP000013251"/>
    </source>
</evidence>
<dbReference type="PATRIC" id="fig|1217650.3.peg.2002"/>
<sequence length="36" mass="4485">MKHDAHVLEYILYTDFMAYLDHLHNYDDYPFIHDLD</sequence>
<proteinExistence type="predicted"/>